<gene>
    <name evidence="1" type="ORF">MLD38_039050</name>
</gene>
<dbReference type="Proteomes" id="UP001057402">
    <property type="component" value="Chromosome 12"/>
</dbReference>
<organism evidence="1 2">
    <name type="scientific">Melastoma candidum</name>
    <dbReference type="NCBI Taxonomy" id="119954"/>
    <lineage>
        <taxon>Eukaryota</taxon>
        <taxon>Viridiplantae</taxon>
        <taxon>Streptophyta</taxon>
        <taxon>Embryophyta</taxon>
        <taxon>Tracheophyta</taxon>
        <taxon>Spermatophyta</taxon>
        <taxon>Magnoliopsida</taxon>
        <taxon>eudicotyledons</taxon>
        <taxon>Gunneridae</taxon>
        <taxon>Pentapetalae</taxon>
        <taxon>rosids</taxon>
        <taxon>malvids</taxon>
        <taxon>Myrtales</taxon>
        <taxon>Melastomataceae</taxon>
        <taxon>Melastomatoideae</taxon>
        <taxon>Melastomateae</taxon>
        <taxon>Melastoma</taxon>
    </lineage>
</organism>
<sequence>MGKRARREKSVCTCISPRLNYLAPHSAFCCYEKDVWTAISKFLGGRSLVPELKQQVSFEWKQLYASAFDGSHSYTFQQQEKHIDWMRIGAFSMESSEALLTEKLSTCPSLAIVTGKSTEKMNSPGSFLLKNVKTGVWIADLQLVRCPVCDLNTCEGTMQTLDARHIELFLTKEYQGGNLEYQQIGARDLKENMTGASGAIFDVKHLNDASTFAIFNIKSWIGDPDDWQPKAMITVHAVAVNTNLQKNEGLHVKYQIMREGNNGQIVSIRISQQLL</sequence>
<reference evidence="2" key="1">
    <citation type="journal article" date="2023" name="Front. Plant Sci.">
        <title>Chromosomal-level genome assembly of Melastoma candidum provides insights into trichome evolution.</title>
        <authorList>
            <person name="Zhong Y."/>
            <person name="Wu W."/>
            <person name="Sun C."/>
            <person name="Zou P."/>
            <person name="Liu Y."/>
            <person name="Dai S."/>
            <person name="Zhou R."/>
        </authorList>
    </citation>
    <scope>NUCLEOTIDE SEQUENCE [LARGE SCALE GENOMIC DNA]</scope>
</reference>
<comment type="caution">
    <text evidence="1">The sequence shown here is derived from an EMBL/GenBank/DDBJ whole genome shotgun (WGS) entry which is preliminary data.</text>
</comment>
<proteinExistence type="predicted"/>
<evidence type="ECO:0000313" key="2">
    <source>
        <dbReference type="Proteomes" id="UP001057402"/>
    </source>
</evidence>
<protein>
    <submittedName>
        <fullName evidence="1">Uncharacterized protein</fullName>
    </submittedName>
</protein>
<keyword evidence="2" id="KW-1185">Reference proteome</keyword>
<accession>A0ACB9L0U7</accession>
<dbReference type="EMBL" id="CM042891">
    <property type="protein sequence ID" value="KAI4303416.1"/>
    <property type="molecule type" value="Genomic_DNA"/>
</dbReference>
<evidence type="ECO:0000313" key="1">
    <source>
        <dbReference type="EMBL" id="KAI4303416.1"/>
    </source>
</evidence>
<name>A0ACB9L0U7_9MYRT</name>